<proteinExistence type="predicted"/>
<dbReference type="EMBL" id="JYNZ01000002">
    <property type="protein sequence ID" value="KXK27442.1"/>
    <property type="molecule type" value="Genomic_DNA"/>
</dbReference>
<comment type="caution">
    <text evidence="1">The sequence shown here is derived from an EMBL/GenBank/DDBJ whole genome shotgun (WGS) entry which is preliminary data.</text>
</comment>
<evidence type="ECO:0008006" key="3">
    <source>
        <dbReference type="Google" id="ProtNLM"/>
    </source>
</evidence>
<dbReference type="InterPro" id="IPR023476">
    <property type="entry name" value="Pep_tRNA_hydro_II_dom_sf"/>
</dbReference>
<dbReference type="InterPro" id="IPR018988">
    <property type="entry name" value="DUF2000"/>
</dbReference>
<dbReference type="Proteomes" id="UP000070457">
    <property type="component" value="Unassembled WGS sequence"/>
</dbReference>
<dbReference type="Gene3D" id="3.40.1490.10">
    <property type="entry name" value="Bit1"/>
    <property type="match status" value="1"/>
</dbReference>
<reference evidence="1 2" key="1">
    <citation type="submission" date="2015-02" db="EMBL/GenBank/DDBJ databases">
        <title>Improved understanding of the partial-nitritation anammox process through 23 genomes representing the majority of the microbial community.</title>
        <authorList>
            <person name="Speth D.R."/>
            <person name="In T Zandt M."/>
            <person name="Guerrero Cruz S."/>
            <person name="Jetten M.S."/>
            <person name="Dutilh B.E."/>
        </authorList>
    </citation>
    <scope>NUCLEOTIDE SEQUENCE [LARGE SCALE GENOMIC DNA]</scope>
    <source>
        <strain evidence="1">OLB20</strain>
    </source>
</reference>
<dbReference type="Pfam" id="PF09391">
    <property type="entry name" value="DUF2000"/>
    <property type="match status" value="1"/>
</dbReference>
<accession>A0A136M0L7</accession>
<evidence type="ECO:0000313" key="2">
    <source>
        <dbReference type="Proteomes" id="UP000070457"/>
    </source>
</evidence>
<name>A0A136M0L7_9BACT</name>
<dbReference type="STRING" id="1617426.TR69_WS6001000319"/>
<evidence type="ECO:0000313" key="1">
    <source>
        <dbReference type="EMBL" id="KXK27442.1"/>
    </source>
</evidence>
<dbReference type="SUPFAM" id="SSF102462">
    <property type="entry name" value="Peptidyl-tRNA hydrolase II"/>
    <property type="match status" value="1"/>
</dbReference>
<organism evidence="1 2">
    <name type="scientific">candidate division WS6 bacterium OLB20</name>
    <dbReference type="NCBI Taxonomy" id="1617426"/>
    <lineage>
        <taxon>Bacteria</taxon>
        <taxon>Candidatus Dojkabacteria</taxon>
    </lineage>
</organism>
<gene>
    <name evidence="1" type="ORF">TR69_WS6001000319</name>
</gene>
<sequence>MAPTFGYGHSERVFWFLEDVTAREGVPFPQLKFLVSDDTRKIYPEIDFDMIRNPQEDASDTRSQDTDSKFVIVLREGLEEWQRLNTIGHITALLGSELGHNNMTTRARFELAGDATIKANSQYPIIVMKAKSATQLFNLLEKAEQQKVEIMPYVMDMIEHNLDEPLARSLSQKQKQDLDYLGIGLFGNSRDIDTLTKKFSLWK</sequence>
<protein>
    <recommendedName>
        <fullName evidence="3">DUF2000 domain-containing protein</fullName>
    </recommendedName>
</protein>
<dbReference type="AlphaFoldDB" id="A0A136M0L7"/>